<evidence type="ECO:0000313" key="4">
    <source>
        <dbReference type="Proteomes" id="UP000693981"/>
    </source>
</evidence>
<evidence type="ECO:0000256" key="1">
    <source>
        <dbReference type="SAM" id="MobiDB-lite"/>
    </source>
</evidence>
<feature type="compositionally biased region" description="Polar residues" evidence="1">
    <location>
        <begin position="49"/>
        <end position="63"/>
    </location>
</feature>
<dbReference type="EMBL" id="JAGDFL010000267">
    <property type="protein sequence ID" value="KAG7394529.1"/>
    <property type="molecule type" value="Genomic_DNA"/>
</dbReference>
<reference evidence="3" key="1">
    <citation type="submission" date="2021-02" db="EMBL/GenBank/DDBJ databases">
        <authorList>
            <person name="Palmer J.M."/>
        </authorList>
    </citation>
    <scope>NUCLEOTIDE SEQUENCE</scope>
    <source>
        <strain evidence="3">SCRP23</strain>
    </source>
</reference>
<sequence length="262" mass="28272">MSRVVCLVLAFAALFVLTVHAAETKQSTSLRLFDEGNEQQQEQQQVQQSTPEETMAAKTTDTTDWPPLRLDFTVKSKAMNVFGHSNFSILANPVEAVHAANVLYDASATFTEGGMMHKYTLVDGIAYLSSRPVGDKKAPPTVECLNWENMEVLTLVNSIIGIINEAEPSSDSERSAECKTGNMFTALVAGCEFAVCASDSTGFTLRSGTMDVDVQYLEERANIATPKVNAGEEKGCEKVISAISATPTGKTMLTRSADAARN</sequence>
<accession>A0A8T1WS08</accession>
<evidence type="ECO:0000256" key="2">
    <source>
        <dbReference type="SAM" id="SignalP"/>
    </source>
</evidence>
<dbReference type="Proteomes" id="UP000693981">
    <property type="component" value="Unassembled WGS sequence"/>
</dbReference>
<evidence type="ECO:0000313" key="3">
    <source>
        <dbReference type="EMBL" id="KAG7394529.1"/>
    </source>
</evidence>
<proteinExistence type="predicted"/>
<keyword evidence="2" id="KW-0732">Signal</keyword>
<feature type="region of interest" description="Disordered" evidence="1">
    <location>
        <begin position="35"/>
        <end position="63"/>
    </location>
</feature>
<feature type="signal peptide" evidence="2">
    <location>
        <begin position="1"/>
        <end position="21"/>
    </location>
</feature>
<feature type="chain" id="PRO_5035870458" evidence="2">
    <location>
        <begin position="22"/>
        <end position="262"/>
    </location>
</feature>
<feature type="compositionally biased region" description="Low complexity" evidence="1">
    <location>
        <begin position="38"/>
        <end position="48"/>
    </location>
</feature>
<keyword evidence="4" id="KW-1185">Reference proteome</keyword>
<gene>
    <name evidence="3" type="ORF">PHYBOEH_005054</name>
</gene>
<name>A0A8T1WS08_9STRA</name>
<dbReference type="OrthoDB" id="128406at2759"/>
<protein>
    <submittedName>
        <fullName evidence="3">Uncharacterized protein</fullName>
    </submittedName>
</protein>
<dbReference type="AlphaFoldDB" id="A0A8T1WS08"/>
<comment type="caution">
    <text evidence="3">The sequence shown here is derived from an EMBL/GenBank/DDBJ whole genome shotgun (WGS) entry which is preliminary data.</text>
</comment>
<organism evidence="3 4">
    <name type="scientific">Phytophthora boehmeriae</name>
    <dbReference type="NCBI Taxonomy" id="109152"/>
    <lineage>
        <taxon>Eukaryota</taxon>
        <taxon>Sar</taxon>
        <taxon>Stramenopiles</taxon>
        <taxon>Oomycota</taxon>
        <taxon>Peronosporomycetes</taxon>
        <taxon>Peronosporales</taxon>
        <taxon>Peronosporaceae</taxon>
        <taxon>Phytophthora</taxon>
    </lineage>
</organism>